<sequence>MRRAGRVKLLVRSVLAGVFMAASLHFLNNDTWASGLIWWIPTCVLVNFWVELHGWTRVKVWIMRRLRPPKAAPSVPAVQQGSTAADDTEPDSGRPQRSA</sequence>
<proteinExistence type="predicted"/>
<evidence type="ECO:0000313" key="3">
    <source>
        <dbReference type="EMBL" id="GIH14718.1"/>
    </source>
</evidence>
<feature type="region of interest" description="Disordered" evidence="1">
    <location>
        <begin position="70"/>
        <end position="99"/>
    </location>
</feature>
<accession>A0A8J3QPL3</accession>
<dbReference type="EMBL" id="BONZ01000027">
    <property type="protein sequence ID" value="GIH14718.1"/>
    <property type="molecule type" value="Genomic_DNA"/>
</dbReference>
<keyword evidence="2" id="KW-0472">Membrane</keyword>
<dbReference type="Proteomes" id="UP000642748">
    <property type="component" value="Unassembled WGS sequence"/>
</dbReference>
<keyword evidence="2" id="KW-0812">Transmembrane</keyword>
<feature type="transmembrane region" description="Helical" evidence="2">
    <location>
        <begin position="9"/>
        <end position="27"/>
    </location>
</feature>
<evidence type="ECO:0000256" key="1">
    <source>
        <dbReference type="SAM" id="MobiDB-lite"/>
    </source>
</evidence>
<name>A0A8J3QPL3_9ACTN</name>
<dbReference type="AlphaFoldDB" id="A0A8J3QPL3"/>
<protein>
    <submittedName>
        <fullName evidence="3">Uncharacterized protein</fullName>
    </submittedName>
</protein>
<evidence type="ECO:0000313" key="4">
    <source>
        <dbReference type="Proteomes" id="UP000642748"/>
    </source>
</evidence>
<reference evidence="3" key="1">
    <citation type="submission" date="2021-01" db="EMBL/GenBank/DDBJ databases">
        <title>Whole genome shotgun sequence of Rugosimonospora africana NBRC 104875.</title>
        <authorList>
            <person name="Komaki H."/>
            <person name="Tamura T."/>
        </authorList>
    </citation>
    <scope>NUCLEOTIDE SEQUENCE</scope>
    <source>
        <strain evidence="3">NBRC 104875</strain>
    </source>
</reference>
<gene>
    <name evidence="3" type="ORF">Raf01_28900</name>
</gene>
<feature type="transmembrane region" description="Helical" evidence="2">
    <location>
        <begin position="33"/>
        <end position="55"/>
    </location>
</feature>
<keyword evidence="4" id="KW-1185">Reference proteome</keyword>
<evidence type="ECO:0000256" key="2">
    <source>
        <dbReference type="SAM" id="Phobius"/>
    </source>
</evidence>
<organism evidence="3 4">
    <name type="scientific">Rugosimonospora africana</name>
    <dbReference type="NCBI Taxonomy" id="556532"/>
    <lineage>
        <taxon>Bacteria</taxon>
        <taxon>Bacillati</taxon>
        <taxon>Actinomycetota</taxon>
        <taxon>Actinomycetes</taxon>
        <taxon>Micromonosporales</taxon>
        <taxon>Micromonosporaceae</taxon>
        <taxon>Rugosimonospora</taxon>
    </lineage>
</organism>
<comment type="caution">
    <text evidence="3">The sequence shown here is derived from an EMBL/GenBank/DDBJ whole genome shotgun (WGS) entry which is preliminary data.</text>
</comment>
<keyword evidence="2" id="KW-1133">Transmembrane helix</keyword>